<gene>
    <name evidence="1" type="ORF">A2856_01855</name>
</gene>
<organism evidence="1 2">
    <name type="scientific">Candidatus Uhrbacteria bacterium RIFCSPHIGHO2_01_FULL_63_20</name>
    <dbReference type="NCBI Taxonomy" id="1802385"/>
    <lineage>
        <taxon>Bacteria</taxon>
        <taxon>Candidatus Uhriibacteriota</taxon>
    </lineage>
</organism>
<evidence type="ECO:0000313" key="2">
    <source>
        <dbReference type="Proteomes" id="UP000177885"/>
    </source>
</evidence>
<dbReference type="EMBL" id="MGDT01000007">
    <property type="protein sequence ID" value="OGL66419.1"/>
    <property type="molecule type" value="Genomic_DNA"/>
</dbReference>
<accession>A0A1F7TKC9</accession>
<evidence type="ECO:0000313" key="1">
    <source>
        <dbReference type="EMBL" id="OGL66419.1"/>
    </source>
</evidence>
<reference evidence="1 2" key="1">
    <citation type="journal article" date="2016" name="Nat. Commun.">
        <title>Thousands of microbial genomes shed light on interconnected biogeochemical processes in an aquifer system.</title>
        <authorList>
            <person name="Anantharaman K."/>
            <person name="Brown C.T."/>
            <person name="Hug L.A."/>
            <person name="Sharon I."/>
            <person name="Castelle C.J."/>
            <person name="Probst A.J."/>
            <person name="Thomas B.C."/>
            <person name="Singh A."/>
            <person name="Wilkins M.J."/>
            <person name="Karaoz U."/>
            <person name="Brodie E.L."/>
            <person name="Williams K.H."/>
            <person name="Hubbard S.S."/>
            <person name="Banfield J.F."/>
        </authorList>
    </citation>
    <scope>NUCLEOTIDE SEQUENCE [LARGE SCALE GENOMIC DNA]</scope>
</reference>
<dbReference type="PROSITE" id="PS51257">
    <property type="entry name" value="PROKAR_LIPOPROTEIN"/>
    <property type="match status" value="1"/>
</dbReference>
<comment type="caution">
    <text evidence="1">The sequence shown here is derived from an EMBL/GenBank/DDBJ whole genome shotgun (WGS) entry which is preliminary data.</text>
</comment>
<dbReference type="Proteomes" id="UP000177885">
    <property type="component" value="Unassembled WGS sequence"/>
</dbReference>
<proteinExistence type="predicted"/>
<sequence length="298" mass="32094">MRTFAAIAAILLAGAGCVPTVFPLRTPAEEAAALLVRAGSTITLSESPLGLAGDWFQAFGHGNTRVVTLERWELPHASLRWVSEEKIETEASKRAREAFEALPPAPVGEIAPKPPEPAYDAVTRAGEAHADDLDDGDGLLLPAAWTEGEDVSRDGRTLLWLSRAQYDSLVATRVATVRFGLFDEELAGAYEALAGFKSFIESLNKDAPSSTGKPDFDAMHADEQWGEYRLKVDGEEISVRTVQAGNWFARIVVLANPENPLVLQVKLTPAAYGPDALLSPATAFARSFGYEVVSITTK</sequence>
<protein>
    <submittedName>
        <fullName evidence="1">Uncharacterized protein</fullName>
    </submittedName>
</protein>
<dbReference type="AlphaFoldDB" id="A0A1F7TKC9"/>
<name>A0A1F7TKC9_9BACT</name>
<dbReference type="STRING" id="1802385.A2856_01855"/>